<dbReference type="GO" id="GO:0016747">
    <property type="term" value="F:acyltransferase activity, transferring groups other than amino-acyl groups"/>
    <property type="evidence" value="ECO:0007669"/>
    <property type="project" value="InterPro"/>
</dbReference>
<dbReference type="STRING" id="413882.AAW51_4212"/>
<dbReference type="InterPro" id="IPR000182">
    <property type="entry name" value="GNAT_dom"/>
</dbReference>
<dbReference type="Proteomes" id="UP000035352">
    <property type="component" value="Chromosome"/>
</dbReference>
<dbReference type="Pfam" id="PF00583">
    <property type="entry name" value="Acetyltransf_1"/>
    <property type="match status" value="1"/>
</dbReference>
<evidence type="ECO:0000256" key="2">
    <source>
        <dbReference type="ARBA" id="ARBA00023315"/>
    </source>
</evidence>
<evidence type="ECO:0000313" key="5">
    <source>
        <dbReference type="Proteomes" id="UP000035352"/>
    </source>
</evidence>
<reference evidence="4 5" key="1">
    <citation type="submission" date="2015-05" db="EMBL/GenBank/DDBJ databases">
        <authorList>
            <person name="Tang B."/>
            <person name="Yu Y."/>
        </authorList>
    </citation>
    <scope>NUCLEOTIDE SEQUENCE [LARGE SCALE GENOMIC DNA]</scope>
    <source>
        <strain evidence="4 5">DSM 7029</strain>
    </source>
</reference>
<dbReference type="EMBL" id="CP011371">
    <property type="protein sequence ID" value="AKJ30903.1"/>
    <property type="molecule type" value="Genomic_DNA"/>
</dbReference>
<sequence length="125" mass="13683">MFAEWDYPRTPEFVRLSLAQLRPEQDQVLVAQRGGAVIGFISVHVLPTLHDAGVLAKITGFVVTQVARRGGVGRALLHAAEAWAAGRGATRIEIISGNRRTEAHRFYQAQGYAGTDQTRFLRALG</sequence>
<dbReference type="InterPro" id="IPR016181">
    <property type="entry name" value="Acyl_CoA_acyltransferase"/>
</dbReference>
<organism evidence="4 5">
    <name type="scientific">Caldimonas brevitalea</name>
    <dbReference type="NCBI Taxonomy" id="413882"/>
    <lineage>
        <taxon>Bacteria</taxon>
        <taxon>Pseudomonadati</taxon>
        <taxon>Pseudomonadota</taxon>
        <taxon>Betaproteobacteria</taxon>
        <taxon>Burkholderiales</taxon>
        <taxon>Sphaerotilaceae</taxon>
        <taxon>Caldimonas</taxon>
    </lineage>
</organism>
<keyword evidence="5" id="KW-1185">Reference proteome</keyword>
<dbReference type="PANTHER" id="PTHR43877:SF2">
    <property type="entry name" value="AMINOALKYLPHOSPHONATE N-ACETYLTRANSFERASE-RELATED"/>
    <property type="match status" value="1"/>
</dbReference>
<evidence type="ECO:0000313" key="4">
    <source>
        <dbReference type="EMBL" id="AKJ30903.1"/>
    </source>
</evidence>
<dbReference type="Gene3D" id="3.40.630.30">
    <property type="match status" value="1"/>
</dbReference>
<gene>
    <name evidence="4" type="ORF">AAW51_4212</name>
</gene>
<dbReference type="PANTHER" id="PTHR43877">
    <property type="entry name" value="AMINOALKYLPHOSPHONATE N-ACETYLTRANSFERASE-RELATED-RELATED"/>
    <property type="match status" value="1"/>
</dbReference>
<dbReference type="SUPFAM" id="SSF55729">
    <property type="entry name" value="Acyl-CoA N-acyltransferases (Nat)"/>
    <property type="match status" value="1"/>
</dbReference>
<feature type="domain" description="N-acetyltransferase" evidence="3">
    <location>
        <begin position="1"/>
        <end position="125"/>
    </location>
</feature>
<accession>A0A0G3BSC1</accession>
<evidence type="ECO:0000259" key="3">
    <source>
        <dbReference type="PROSITE" id="PS51186"/>
    </source>
</evidence>
<dbReference type="PROSITE" id="PS51186">
    <property type="entry name" value="GNAT"/>
    <property type="match status" value="1"/>
</dbReference>
<dbReference type="CDD" id="cd04301">
    <property type="entry name" value="NAT_SF"/>
    <property type="match status" value="1"/>
</dbReference>
<dbReference type="AlphaFoldDB" id="A0A0G3BSC1"/>
<keyword evidence="1 4" id="KW-0808">Transferase</keyword>
<proteinExistence type="predicted"/>
<dbReference type="InterPro" id="IPR050832">
    <property type="entry name" value="Bact_Acetyltransf"/>
</dbReference>
<protein>
    <submittedName>
        <fullName evidence="4">Acetyltransferase</fullName>
    </submittedName>
</protein>
<dbReference type="KEGG" id="pbh:AAW51_4212"/>
<name>A0A0G3BSC1_9BURK</name>
<keyword evidence="2" id="KW-0012">Acyltransferase</keyword>
<evidence type="ECO:0000256" key="1">
    <source>
        <dbReference type="ARBA" id="ARBA00022679"/>
    </source>
</evidence>